<dbReference type="Pfam" id="PF12657">
    <property type="entry name" value="TFIIIC_delta"/>
    <property type="match status" value="1"/>
</dbReference>
<sequence length="730" mass="79840">MLDPVELQVFPSCYNCISCSDEGEIAIATGEYVQILTPRTPSGQKSNGAASNPFSNGWHTTRFRANVFTSNEWPVIFPQSRDNFSIGAEQSLSTVTGLAWSPPGLARYKRSVLAVLTSNMLLSLYEAVGTQAKWTRTAIINSSLEQYFDASIDGHNSRLKKTNIRSFTWTPPLKIPTPDRPYPVPESRWGIPLLAAANDDNVVIFLRFQLPYIQPDPAGSFQVEVLSTVSLDVSQGYSQVVQPGSVFASALQSQAKLSSLASGPWIYSSQHNNQDGGICAATLNVAATHGPNLKFVKLSVTIPPLQQDLENEPRYKLLCNTEENSMAYIDHLKDFQFTGPIRWTQEVVSGALSIATGVAAGLALITLPEEAYHGKTSMAAKPRLHHYTFFEPGYNGREYGDSWHYERISGMTVASATQSGPSTLHLATVGGYTAAVPLSRIEEAGQLSRPPWQTRVDDIREQFDIDRDLGGLAVSRIWGVASTGGLVIVALTMHPGDMVEYRTNTEERLTLFFSTPNGDAAALETLPFGRGNLNRSADFLRERRDMVIQYVLQDEEATNETRNLCPKILYAAACCAIVQSHNSELLSQARKVLERLAASTGVDLTEEIAKSSSTGNVIGPKSPEQLGTSGHDIFEHCEVCDAGIAWDSAKEAQCAAGHVFALADKYIVRCNLTFLAIQEPGVSKFCSVCKSEYLDEGLIGLSTPQNIQQTYNNLSSVFDTCIYCNGKFRP</sequence>
<dbReference type="VEuPathDB" id="FungiDB:P175DRAFT_0443591"/>
<dbReference type="Proteomes" id="UP000244073">
    <property type="component" value="Unassembled WGS sequence"/>
</dbReference>
<dbReference type="PANTHER" id="PTHR15496">
    <property type="entry name" value="GENERAL TRANSCRIPTION FACTOR 3C POLYPEPTIDE 4 FAMILY"/>
    <property type="match status" value="1"/>
</dbReference>
<dbReference type="InterPro" id="IPR024764">
    <property type="entry name" value="TFIIIC_Znf"/>
</dbReference>
<feature type="domain" description="Transcription factor IIIC 90kDa subunit N-terminal" evidence="1">
    <location>
        <begin position="19"/>
        <end position="515"/>
    </location>
</feature>
<dbReference type="GO" id="GO:0006384">
    <property type="term" value="P:transcription initiation at RNA polymerase III promoter"/>
    <property type="evidence" value="ECO:0007669"/>
    <property type="project" value="InterPro"/>
</dbReference>
<dbReference type="AlphaFoldDB" id="A0A2T5LNZ4"/>
<comment type="caution">
    <text evidence="3">The sequence shown here is derived from an EMBL/GenBank/DDBJ whole genome shotgun (WGS) entry which is preliminary data.</text>
</comment>
<accession>A0A2T5LNZ4</accession>
<dbReference type="EMBL" id="MSFN02000008">
    <property type="protein sequence ID" value="PTU18003.1"/>
    <property type="molecule type" value="Genomic_DNA"/>
</dbReference>
<dbReference type="InterPro" id="IPR044230">
    <property type="entry name" value="GTF3C4"/>
</dbReference>
<proteinExistence type="predicted"/>
<dbReference type="OrthoDB" id="6021743at2759"/>
<dbReference type="GO" id="GO:0000127">
    <property type="term" value="C:transcription factor TFIIIC complex"/>
    <property type="evidence" value="ECO:0007669"/>
    <property type="project" value="InterPro"/>
</dbReference>
<evidence type="ECO:0000313" key="3">
    <source>
        <dbReference type="EMBL" id="PTU18003.1"/>
    </source>
</evidence>
<name>A0A2T5LNZ4_9EURO</name>
<gene>
    <name evidence="3" type="ORF">P175DRAFT_0443591</name>
</gene>
<evidence type="ECO:0008006" key="5">
    <source>
        <dbReference type="Google" id="ProtNLM"/>
    </source>
</evidence>
<dbReference type="RefSeq" id="XP_040749395.1">
    <property type="nucleotide sequence ID" value="XM_040894190.1"/>
</dbReference>
<dbReference type="Pfam" id="PF12660">
    <property type="entry name" value="zf-TFIIIC"/>
    <property type="match status" value="1"/>
</dbReference>
<evidence type="ECO:0000313" key="4">
    <source>
        <dbReference type="Proteomes" id="UP000244073"/>
    </source>
</evidence>
<reference evidence="3 4" key="1">
    <citation type="journal article" date="2018" name="Proc. Natl. Acad. Sci. U.S.A.">
        <title>Linking secondary metabolites to gene clusters through genome sequencing of six diverse Aspergillus species.</title>
        <authorList>
            <person name="Kaerboelling I."/>
            <person name="Vesth T.C."/>
            <person name="Frisvad J.C."/>
            <person name="Nybo J.L."/>
            <person name="Theobald S."/>
            <person name="Kuo A."/>
            <person name="Bowyer P."/>
            <person name="Matsuda Y."/>
            <person name="Mondo S."/>
            <person name="Lyhne E.K."/>
            <person name="Kogle M.E."/>
            <person name="Clum A."/>
            <person name="Lipzen A."/>
            <person name="Salamov A."/>
            <person name="Ngan C.Y."/>
            <person name="Daum C."/>
            <person name="Chiniquy J."/>
            <person name="Barry K."/>
            <person name="LaButti K."/>
            <person name="Haridas S."/>
            <person name="Simmons B.A."/>
            <person name="Magnuson J.K."/>
            <person name="Mortensen U.H."/>
            <person name="Larsen T.O."/>
            <person name="Grigoriev I.V."/>
            <person name="Baker S.E."/>
            <person name="Andersen M.R."/>
        </authorList>
    </citation>
    <scope>NUCLEOTIDE SEQUENCE [LARGE SCALE GENOMIC DNA]</scope>
    <source>
        <strain evidence="3 4">IBT 24754</strain>
    </source>
</reference>
<protein>
    <recommendedName>
        <fullName evidence="5">Transcription factor IIIC putative zinc-finger domain-containing protein</fullName>
    </recommendedName>
</protein>
<organism evidence="3 4">
    <name type="scientific">Aspergillus ochraceoroseus IBT 24754</name>
    <dbReference type="NCBI Taxonomy" id="1392256"/>
    <lineage>
        <taxon>Eukaryota</taxon>
        <taxon>Fungi</taxon>
        <taxon>Dikarya</taxon>
        <taxon>Ascomycota</taxon>
        <taxon>Pezizomycotina</taxon>
        <taxon>Eurotiomycetes</taxon>
        <taxon>Eurotiomycetidae</taxon>
        <taxon>Eurotiales</taxon>
        <taxon>Aspergillaceae</taxon>
        <taxon>Aspergillus</taxon>
        <taxon>Aspergillus subgen. Nidulantes</taxon>
    </lineage>
</organism>
<evidence type="ECO:0000259" key="1">
    <source>
        <dbReference type="Pfam" id="PF12657"/>
    </source>
</evidence>
<dbReference type="InterPro" id="IPR024761">
    <property type="entry name" value="TFIIIC_delta_N"/>
</dbReference>
<dbReference type="GeneID" id="63811072"/>
<dbReference type="PANTHER" id="PTHR15496:SF2">
    <property type="entry name" value="GENERAL TRANSCRIPTION FACTOR 3C POLYPEPTIDE 4"/>
    <property type="match status" value="1"/>
</dbReference>
<dbReference type="GO" id="GO:0004402">
    <property type="term" value="F:histone acetyltransferase activity"/>
    <property type="evidence" value="ECO:0007669"/>
    <property type="project" value="InterPro"/>
</dbReference>
<evidence type="ECO:0000259" key="2">
    <source>
        <dbReference type="Pfam" id="PF12660"/>
    </source>
</evidence>
<feature type="domain" description="Transcription factor IIIC putative zinc-finger" evidence="2">
    <location>
        <begin position="625"/>
        <end position="728"/>
    </location>
</feature>